<evidence type="ECO:0000313" key="1">
    <source>
        <dbReference type="EMBL" id="MBW82983.1"/>
    </source>
</evidence>
<organism evidence="1">
    <name type="scientific">Rhizophora mucronata</name>
    <name type="common">Asiatic mangrove</name>
    <dbReference type="NCBI Taxonomy" id="61149"/>
    <lineage>
        <taxon>Eukaryota</taxon>
        <taxon>Viridiplantae</taxon>
        <taxon>Streptophyta</taxon>
        <taxon>Embryophyta</taxon>
        <taxon>Tracheophyta</taxon>
        <taxon>Spermatophyta</taxon>
        <taxon>Magnoliopsida</taxon>
        <taxon>eudicotyledons</taxon>
        <taxon>Gunneridae</taxon>
        <taxon>Pentapetalae</taxon>
        <taxon>rosids</taxon>
        <taxon>fabids</taxon>
        <taxon>Malpighiales</taxon>
        <taxon>Rhizophoraceae</taxon>
        <taxon>Rhizophora</taxon>
    </lineage>
</organism>
<sequence>MKIAENSLCCSRTFPRETQDAAKESQRHLEENFTNLSLSLERSL</sequence>
<name>A0A2P2IP23_RHIMU</name>
<dbReference type="EMBL" id="GGEC01002500">
    <property type="protein sequence ID" value="MBW82983.1"/>
    <property type="molecule type" value="Transcribed_RNA"/>
</dbReference>
<proteinExistence type="predicted"/>
<reference evidence="1" key="1">
    <citation type="submission" date="2018-02" db="EMBL/GenBank/DDBJ databases">
        <title>Rhizophora mucronata_Transcriptome.</title>
        <authorList>
            <person name="Meera S.P."/>
            <person name="Sreeshan A."/>
            <person name="Augustine A."/>
        </authorList>
    </citation>
    <scope>NUCLEOTIDE SEQUENCE</scope>
    <source>
        <tissue evidence="1">Leaf</tissue>
    </source>
</reference>
<dbReference type="AlphaFoldDB" id="A0A2P2IP23"/>
<accession>A0A2P2IP23</accession>
<protein>
    <submittedName>
        <fullName evidence="1">Protein binding protein</fullName>
    </submittedName>
</protein>